<evidence type="ECO:0000313" key="2">
    <source>
        <dbReference type="EMBL" id="MCK8782208.1"/>
    </source>
</evidence>
<feature type="transmembrane region" description="Helical" evidence="1">
    <location>
        <begin position="48"/>
        <end position="67"/>
    </location>
</feature>
<reference evidence="2 3" key="1">
    <citation type="submission" date="2022-04" db="EMBL/GenBank/DDBJ databases">
        <title>Rhizobium coralii sp. nov., isolated from coral Turbinaria peltata.</title>
        <authorList>
            <person name="Sun H."/>
        </authorList>
    </citation>
    <scope>NUCLEOTIDE SEQUENCE [LARGE SCALE GENOMIC DNA]</scope>
    <source>
        <strain evidence="2 3">NTR19</strain>
    </source>
</reference>
<name>A0ABT0IWG4_9HYPH</name>
<gene>
    <name evidence="2" type="ORF">M0654_19700</name>
</gene>
<organism evidence="2 3">
    <name type="scientific">Neorhizobium turbinariae</name>
    <dbReference type="NCBI Taxonomy" id="2937795"/>
    <lineage>
        <taxon>Bacteria</taxon>
        <taxon>Pseudomonadati</taxon>
        <taxon>Pseudomonadota</taxon>
        <taxon>Alphaproteobacteria</taxon>
        <taxon>Hyphomicrobiales</taxon>
        <taxon>Rhizobiaceae</taxon>
        <taxon>Rhizobium/Agrobacterium group</taxon>
        <taxon>Neorhizobium</taxon>
    </lineage>
</organism>
<keyword evidence="1" id="KW-0812">Transmembrane</keyword>
<evidence type="ECO:0000256" key="1">
    <source>
        <dbReference type="SAM" id="Phobius"/>
    </source>
</evidence>
<accession>A0ABT0IWG4</accession>
<proteinExistence type="predicted"/>
<comment type="caution">
    <text evidence="2">The sequence shown here is derived from an EMBL/GenBank/DDBJ whole genome shotgun (WGS) entry which is preliminary data.</text>
</comment>
<sequence length="84" mass="9588">MLLGTPHETAGQEPMIDPDHPFYRPLWRRLLIPAVCLVWVIFELVAGEAFWAVIVGAIGAYATYKLFIEKRDPPPQRPLDTQED</sequence>
<dbReference type="EMBL" id="JALPRY010000024">
    <property type="protein sequence ID" value="MCK8782208.1"/>
    <property type="molecule type" value="Genomic_DNA"/>
</dbReference>
<dbReference type="RefSeq" id="WP_248684529.1">
    <property type="nucleotide sequence ID" value="NZ_JALPRY010000024.1"/>
</dbReference>
<keyword evidence="3" id="KW-1185">Reference proteome</keyword>
<keyword evidence="1" id="KW-1133">Transmembrane helix</keyword>
<keyword evidence="1" id="KW-0472">Membrane</keyword>
<dbReference type="Proteomes" id="UP001202827">
    <property type="component" value="Unassembled WGS sequence"/>
</dbReference>
<evidence type="ECO:0000313" key="3">
    <source>
        <dbReference type="Proteomes" id="UP001202827"/>
    </source>
</evidence>
<protein>
    <submittedName>
        <fullName evidence="2">DUF3329 domain-containing protein</fullName>
    </submittedName>
</protein>